<feature type="chain" id="PRO_5029494346" evidence="1">
    <location>
        <begin position="26"/>
        <end position="71"/>
    </location>
</feature>
<reference evidence="2" key="1">
    <citation type="submission" date="2020-06" db="EMBL/GenBank/DDBJ databases">
        <title>Draft genome of Bugula neritina, a colonial animal packing powerful symbionts and potential medicines.</title>
        <authorList>
            <person name="Rayko M."/>
        </authorList>
    </citation>
    <scope>NUCLEOTIDE SEQUENCE [LARGE SCALE GENOMIC DNA]</scope>
    <source>
        <strain evidence="2">Kwan_BN1</strain>
    </source>
</reference>
<keyword evidence="1" id="KW-0732">Signal</keyword>
<evidence type="ECO:0000256" key="1">
    <source>
        <dbReference type="SAM" id="SignalP"/>
    </source>
</evidence>
<dbReference type="EMBL" id="VXIV02002806">
    <property type="protein sequence ID" value="KAF6022781.1"/>
    <property type="molecule type" value="Genomic_DNA"/>
</dbReference>
<comment type="caution">
    <text evidence="2">The sequence shown here is derived from an EMBL/GenBank/DDBJ whole genome shotgun (WGS) entry which is preliminary data.</text>
</comment>
<name>A0A7J7JAX4_BUGNE</name>
<proteinExistence type="predicted"/>
<evidence type="ECO:0000313" key="3">
    <source>
        <dbReference type="Proteomes" id="UP000593567"/>
    </source>
</evidence>
<organism evidence="2 3">
    <name type="scientific">Bugula neritina</name>
    <name type="common">Brown bryozoan</name>
    <name type="synonym">Sertularia neritina</name>
    <dbReference type="NCBI Taxonomy" id="10212"/>
    <lineage>
        <taxon>Eukaryota</taxon>
        <taxon>Metazoa</taxon>
        <taxon>Spiralia</taxon>
        <taxon>Lophotrochozoa</taxon>
        <taxon>Bryozoa</taxon>
        <taxon>Gymnolaemata</taxon>
        <taxon>Cheilostomatida</taxon>
        <taxon>Flustrina</taxon>
        <taxon>Buguloidea</taxon>
        <taxon>Bugulidae</taxon>
        <taxon>Bugula</taxon>
    </lineage>
</organism>
<dbReference type="Proteomes" id="UP000593567">
    <property type="component" value="Unassembled WGS sequence"/>
</dbReference>
<protein>
    <submittedName>
        <fullName evidence="2">Uncharacterized protein</fullName>
    </submittedName>
</protein>
<gene>
    <name evidence="2" type="ORF">EB796_018911</name>
</gene>
<feature type="signal peptide" evidence="1">
    <location>
        <begin position="1"/>
        <end position="25"/>
    </location>
</feature>
<accession>A0A7J7JAX4</accession>
<sequence length="71" mass="7650">MAPMSTSTVFIFLTLTSVLSSMVLAEDAADCIPKNLSGSEGNITLTYKKADESATCYLFHMSSVNSSLFLF</sequence>
<keyword evidence="3" id="KW-1185">Reference proteome</keyword>
<dbReference type="AlphaFoldDB" id="A0A7J7JAX4"/>
<evidence type="ECO:0000313" key="2">
    <source>
        <dbReference type="EMBL" id="KAF6022781.1"/>
    </source>
</evidence>